<protein>
    <submittedName>
        <fullName evidence="1">Uncharacterized protein</fullName>
    </submittedName>
</protein>
<comment type="caution">
    <text evidence="1">The sequence shown here is derived from an EMBL/GenBank/DDBJ whole genome shotgun (WGS) entry which is preliminary data.</text>
</comment>
<sequence length="257" mass="26102">MGYRTQMQQISAGNNFDGTAPAGAMTAANGKRTYAEAAVGGLFDMGLKEAAHVMGVQLFGAGAVPLAGTVATVDVVGTVIADGETITIGTRTYTFEGTPAAIDDIQWDAAEATCMANLIKTINGTGTPGTEYYVGTTINLQVTAGVLSSVTSVFTAKIGGTAGNAIASTDTFTTGGPDTATLEDGLDDAVYTVSKVTVEGDEMVIVTATGGKVYVTDASARFPILPGEKIKVVTSGMTGQMRCMVMTDIDFTGGSDG</sequence>
<dbReference type="EMBL" id="LAZR01008848">
    <property type="protein sequence ID" value="KKM76201.1"/>
    <property type="molecule type" value="Genomic_DNA"/>
</dbReference>
<reference evidence="1" key="1">
    <citation type="journal article" date="2015" name="Nature">
        <title>Complex archaea that bridge the gap between prokaryotes and eukaryotes.</title>
        <authorList>
            <person name="Spang A."/>
            <person name="Saw J.H."/>
            <person name="Jorgensen S.L."/>
            <person name="Zaremba-Niedzwiedzka K."/>
            <person name="Martijn J."/>
            <person name="Lind A.E."/>
            <person name="van Eijk R."/>
            <person name="Schleper C."/>
            <person name="Guy L."/>
            <person name="Ettema T.J."/>
        </authorList>
    </citation>
    <scope>NUCLEOTIDE SEQUENCE</scope>
</reference>
<organism evidence="1">
    <name type="scientific">marine sediment metagenome</name>
    <dbReference type="NCBI Taxonomy" id="412755"/>
    <lineage>
        <taxon>unclassified sequences</taxon>
        <taxon>metagenomes</taxon>
        <taxon>ecological metagenomes</taxon>
    </lineage>
</organism>
<evidence type="ECO:0000313" key="1">
    <source>
        <dbReference type="EMBL" id="KKM76201.1"/>
    </source>
</evidence>
<name>A0A0F9KN25_9ZZZZ</name>
<dbReference type="AlphaFoldDB" id="A0A0F9KN25"/>
<accession>A0A0F9KN25</accession>
<gene>
    <name evidence="1" type="ORF">LCGC14_1382570</name>
</gene>
<proteinExistence type="predicted"/>